<gene>
    <name evidence="1" type="ORF">FHR34_001220</name>
</gene>
<evidence type="ECO:0000313" key="1">
    <source>
        <dbReference type="EMBL" id="MBB4922227.1"/>
    </source>
</evidence>
<organism evidence="1 2">
    <name type="scientific">Kitasatospora kifunensis</name>
    <name type="common">Streptomyces kifunensis</name>
    <dbReference type="NCBI Taxonomy" id="58351"/>
    <lineage>
        <taxon>Bacteria</taxon>
        <taxon>Bacillati</taxon>
        <taxon>Actinomycetota</taxon>
        <taxon>Actinomycetes</taxon>
        <taxon>Kitasatosporales</taxon>
        <taxon>Streptomycetaceae</taxon>
        <taxon>Kitasatospora</taxon>
    </lineage>
</organism>
<proteinExistence type="predicted"/>
<keyword evidence="2" id="KW-1185">Reference proteome</keyword>
<accession>A0A7W7VTH0</accession>
<sequence>MTYALRYDKTIEMIWDSLPEPASQALGDALAQACADPLGRTEPYGEDDGVMRTLVVSELLFAVVYLGHVTRTLHLYQIDYVG</sequence>
<dbReference type="AlphaFoldDB" id="A0A7W7VTH0"/>
<dbReference type="Proteomes" id="UP000540506">
    <property type="component" value="Unassembled WGS sequence"/>
</dbReference>
<comment type="caution">
    <text evidence="1">The sequence shown here is derived from an EMBL/GenBank/DDBJ whole genome shotgun (WGS) entry which is preliminary data.</text>
</comment>
<name>A0A7W7VTH0_KITKI</name>
<protein>
    <submittedName>
        <fullName evidence="1">Uncharacterized protein</fullName>
    </submittedName>
</protein>
<dbReference type="RefSeq" id="WP_184934436.1">
    <property type="nucleotide sequence ID" value="NZ_JACHJV010000001.1"/>
</dbReference>
<reference evidence="1 2" key="1">
    <citation type="submission" date="2020-08" db="EMBL/GenBank/DDBJ databases">
        <title>Sequencing the genomes of 1000 actinobacteria strains.</title>
        <authorList>
            <person name="Klenk H.-P."/>
        </authorList>
    </citation>
    <scope>NUCLEOTIDE SEQUENCE [LARGE SCALE GENOMIC DNA]</scope>
    <source>
        <strain evidence="1 2">DSM 41654</strain>
    </source>
</reference>
<evidence type="ECO:0000313" key="2">
    <source>
        <dbReference type="Proteomes" id="UP000540506"/>
    </source>
</evidence>
<dbReference type="EMBL" id="JACHJV010000001">
    <property type="protein sequence ID" value="MBB4922227.1"/>
    <property type="molecule type" value="Genomic_DNA"/>
</dbReference>